<proteinExistence type="predicted"/>
<dbReference type="Pfam" id="PF23447">
    <property type="entry name" value="DUF7128"/>
    <property type="match status" value="1"/>
</dbReference>
<evidence type="ECO:0000259" key="1">
    <source>
        <dbReference type="PROSITE" id="PS50157"/>
    </source>
</evidence>
<evidence type="ECO:0000313" key="2">
    <source>
        <dbReference type="EMBL" id="MFC6723739.1"/>
    </source>
</evidence>
<feature type="domain" description="C2H2-type" evidence="1">
    <location>
        <begin position="13"/>
        <end position="40"/>
    </location>
</feature>
<name>A0ABD5RX00_9EURY</name>
<dbReference type="PROSITE" id="PS50157">
    <property type="entry name" value="ZINC_FINGER_C2H2_2"/>
    <property type="match status" value="1"/>
</dbReference>
<dbReference type="InterPro" id="IPR013087">
    <property type="entry name" value="Znf_C2H2_type"/>
</dbReference>
<dbReference type="InterPro" id="IPR055552">
    <property type="entry name" value="DUF7128"/>
</dbReference>
<protein>
    <recommendedName>
        <fullName evidence="1">C2H2-type domain-containing protein</fullName>
    </recommendedName>
</protein>
<dbReference type="Proteomes" id="UP001596328">
    <property type="component" value="Unassembled WGS sequence"/>
</dbReference>
<organism evidence="2 3">
    <name type="scientific">Halobium palmae</name>
    <dbReference type="NCBI Taxonomy" id="1776492"/>
    <lineage>
        <taxon>Archaea</taxon>
        <taxon>Methanobacteriati</taxon>
        <taxon>Methanobacteriota</taxon>
        <taxon>Stenosarchaea group</taxon>
        <taxon>Halobacteria</taxon>
        <taxon>Halobacteriales</taxon>
        <taxon>Haloferacaceae</taxon>
        <taxon>Halobium</taxon>
    </lineage>
</organism>
<sequence length="44" mass="5204">MVTTTQREEMTWYECEKCGLLFDAEDEARQHEQGCDSEDPSYLQ</sequence>
<evidence type="ECO:0000313" key="3">
    <source>
        <dbReference type="Proteomes" id="UP001596328"/>
    </source>
</evidence>
<reference evidence="2 3" key="1">
    <citation type="journal article" date="2019" name="Int. J. Syst. Evol. Microbiol.">
        <title>The Global Catalogue of Microorganisms (GCM) 10K type strain sequencing project: providing services to taxonomists for standard genome sequencing and annotation.</title>
        <authorList>
            <consortium name="The Broad Institute Genomics Platform"/>
            <consortium name="The Broad Institute Genome Sequencing Center for Infectious Disease"/>
            <person name="Wu L."/>
            <person name="Ma J."/>
        </authorList>
    </citation>
    <scope>NUCLEOTIDE SEQUENCE [LARGE SCALE GENOMIC DNA]</scope>
    <source>
        <strain evidence="2 3">NBRC 111368</strain>
    </source>
</reference>
<dbReference type="EMBL" id="JBHSWU010000042">
    <property type="protein sequence ID" value="MFC6723739.1"/>
    <property type="molecule type" value="Genomic_DNA"/>
</dbReference>
<comment type="caution">
    <text evidence="2">The sequence shown here is derived from an EMBL/GenBank/DDBJ whole genome shotgun (WGS) entry which is preliminary data.</text>
</comment>
<gene>
    <name evidence="2" type="ORF">ACFQE1_04960</name>
</gene>
<dbReference type="AlphaFoldDB" id="A0ABD5RX00"/>
<accession>A0ABD5RX00</accession>
<keyword evidence="3" id="KW-1185">Reference proteome</keyword>